<feature type="signal peptide" evidence="1">
    <location>
        <begin position="1"/>
        <end position="20"/>
    </location>
</feature>
<evidence type="ECO:0000313" key="2">
    <source>
        <dbReference type="EMBL" id="CAL4128646.1"/>
    </source>
</evidence>
<feature type="chain" id="PRO_5043618161" evidence="1">
    <location>
        <begin position="21"/>
        <end position="175"/>
    </location>
</feature>
<dbReference type="Proteomes" id="UP001497623">
    <property type="component" value="Unassembled WGS sequence"/>
</dbReference>
<dbReference type="EMBL" id="CAXKWB010025767">
    <property type="protein sequence ID" value="CAL4128646.1"/>
    <property type="molecule type" value="Genomic_DNA"/>
</dbReference>
<reference evidence="2 3" key="1">
    <citation type="submission" date="2024-05" db="EMBL/GenBank/DDBJ databases">
        <authorList>
            <person name="Wallberg A."/>
        </authorList>
    </citation>
    <scope>NUCLEOTIDE SEQUENCE [LARGE SCALE GENOMIC DNA]</scope>
</reference>
<proteinExistence type="predicted"/>
<name>A0AAV2RNE2_MEGNR</name>
<comment type="caution">
    <text evidence="2">The sequence shown here is derived from an EMBL/GenBank/DDBJ whole genome shotgun (WGS) entry which is preliminary data.</text>
</comment>
<keyword evidence="3" id="KW-1185">Reference proteome</keyword>
<evidence type="ECO:0000256" key="1">
    <source>
        <dbReference type="SAM" id="SignalP"/>
    </source>
</evidence>
<sequence length="175" mass="20072">MRRATPLTLLLLSLALTVTAQPLQDDATTALESSETSSVSCSPVGSPLMFQAFLVPSPISDDDDQTGIIRKKRGYHHRHSPYCRGPYCRRNNRRRHPWRPTYLFTQQEKNMPINHGYKSRKRNNGAPAEEIYVAKRSDRHTLFNLAPTYKPIMYIANPKPSFHPKRSKGAIRRIE</sequence>
<accession>A0AAV2RNE2</accession>
<gene>
    <name evidence="2" type="ORF">MNOR_LOCUS26171</name>
</gene>
<organism evidence="2 3">
    <name type="scientific">Meganyctiphanes norvegica</name>
    <name type="common">Northern krill</name>
    <name type="synonym">Thysanopoda norvegica</name>
    <dbReference type="NCBI Taxonomy" id="48144"/>
    <lineage>
        <taxon>Eukaryota</taxon>
        <taxon>Metazoa</taxon>
        <taxon>Ecdysozoa</taxon>
        <taxon>Arthropoda</taxon>
        <taxon>Crustacea</taxon>
        <taxon>Multicrustacea</taxon>
        <taxon>Malacostraca</taxon>
        <taxon>Eumalacostraca</taxon>
        <taxon>Eucarida</taxon>
        <taxon>Euphausiacea</taxon>
        <taxon>Euphausiidae</taxon>
        <taxon>Meganyctiphanes</taxon>
    </lineage>
</organism>
<protein>
    <submittedName>
        <fullName evidence="2">Uncharacterized protein</fullName>
    </submittedName>
</protein>
<dbReference type="AlphaFoldDB" id="A0AAV2RNE2"/>
<evidence type="ECO:0000313" key="3">
    <source>
        <dbReference type="Proteomes" id="UP001497623"/>
    </source>
</evidence>
<keyword evidence="1" id="KW-0732">Signal</keyword>